<sequence length="536" mass="63588">MQYDFLKDFTRRMKCVGLYALLYDNSSQKYIWKERGFNTLDEQLNVIFSVMLYIMEQSLKEESCTIDNITVFLDSLNEKYYKKSMSYDECSDLAKFIVNVVLSNEGRPMYFGGYDYEQQEMKELHISYVNNRIIYDEQDVRRTSYYLTDDGYNLLLGTLEVESNLKLTIQEMIFKLHLEKQSYDKALDDVKNIFNLMRIQLQKIQAAMLRIRRNALEYSVSEYSELLYDNLQTIDQSKKKFKGHRDVVQARVEDLEKQNISLDSLPPDDVAKLRNLREIDNYLGRAIDEYQKILNNHFDLKALYTAELEKVSQMSLVQRFNLRADFYEKLLTKPECLQNLDIFLHPLFNKEPKKAVNPNLFLELQRVRLLEAEWEEGATESFDAEAWEAEQKKLLEERLAQYEASLTVILKYTISKDQLRLSELIKQLNQDERERLVPNIAVFKEIMVELLKVQEIDINSMRIERAEFIQEETKDFRLQSMLLDILDKRAQWQRVKKLIVHRLPEANPVLLKQLDENTGVLKNIRCSDVMLKAVWE</sequence>
<evidence type="ECO:0000313" key="2">
    <source>
        <dbReference type="Proteomes" id="UP000186777"/>
    </source>
</evidence>
<dbReference type="Proteomes" id="UP000186777">
    <property type="component" value="Unassembled WGS sequence"/>
</dbReference>
<accession>A0A1Q6R5G6</accession>
<gene>
    <name evidence="1" type="ORF">BHW43_05950</name>
</gene>
<dbReference type="AlphaFoldDB" id="A0A1Q6R5G6"/>
<organism evidence="1 2">
    <name type="scientific">Phascolarctobacterium succinatutens</name>
    <dbReference type="NCBI Taxonomy" id="626940"/>
    <lineage>
        <taxon>Bacteria</taxon>
        <taxon>Bacillati</taxon>
        <taxon>Bacillota</taxon>
        <taxon>Negativicutes</taxon>
        <taxon>Acidaminococcales</taxon>
        <taxon>Acidaminococcaceae</taxon>
        <taxon>Phascolarctobacterium</taxon>
    </lineage>
</organism>
<comment type="caution">
    <text evidence="1">The sequence shown here is derived from an EMBL/GenBank/DDBJ whole genome shotgun (WGS) entry which is preliminary data.</text>
</comment>
<proteinExistence type="predicted"/>
<dbReference type="EMBL" id="MNTG01000029">
    <property type="protein sequence ID" value="OLA37597.1"/>
    <property type="molecule type" value="Genomic_DNA"/>
</dbReference>
<protein>
    <recommendedName>
        <fullName evidence="3">Replicative DNA helicase</fullName>
    </recommendedName>
</protein>
<evidence type="ECO:0000313" key="1">
    <source>
        <dbReference type="EMBL" id="OLA37597.1"/>
    </source>
</evidence>
<dbReference type="STRING" id="626940.BHW43_05950"/>
<reference evidence="1 2" key="1">
    <citation type="journal article" date="2016" name="Nat. Biotechnol.">
        <title>Measurement of bacterial replication rates in microbial communities.</title>
        <authorList>
            <person name="Brown C.T."/>
            <person name="Olm M.R."/>
            <person name="Thomas B.C."/>
            <person name="Banfield J.F."/>
        </authorList>
    </citation>
    <scope>NUCLEOTIDE SEQUENCE [LARGE SCALE GENOMIC DNA]</scope>
    <source>
        <strain evidence="1">46_33</strain>
    </source>
</reference>
<evidence type="ECO:0008006" key="3">
    <source>
        <dbReference type="Google" id="ProtNLM"/>
    </source>
</evidence>
<name>A0A1Q6R5G6_9FIRM</name>
<dbReference type="RefSeq" id="WP_303679876.1">
    <property type="nucleotide sequence ID" value="NZ_DBEZXK010000164.1"/>
</dbReference>